<feature type="compositionally biased region" description="Basic and acidic residues" evidence="1">
    <location>
        <begin position="94"/>
        <end position="108"/>
    </location>
</feature>
<dbReference type="PANTHER" id="PTHR38386">
    <property type="entry name" value="OS05G0426900 PROTEIN"/>
    <property type="match status" value="1"/>
</dbReference>
<sequence length="193" mass="21902">MSAAVLWLGDFNLSNGGVGDEEGGIRWSGVAAEKWLARVRLLLHIPSTHHSEREKNNNNKGRMKGYSKMQLIDDSPTSTRSKPPTSSNSQYDDYNNHHELQQKEEDKSFPNATSSIPDTRFNREKKISSNLQTTVKKAFSMRRSSSISEKYCRIHDHSLNLQSECEDEEESQVKGSTNKKGSVLKACKRIFRI</sequence>
<comment type="caution">
    <text evidence="2">The sequence shown here is derived from an EMBL/GenBank/DDBJ whole genome shotgun (WGS) entry which is preliminary data.</text>
</comment>
<feature type="compositionally biased region" description="Low complexity" evidence="1">
    <location>
        <begin position="75"/>
        <end position="89"/>
    </location>
</feature>
<proteinExistence type="predicted"/>
<gene>
    <name evidence="2" type="ORF">LVIROSA_LOCUS36112</name>
</gene>
<name>A0AAU9PK59_9ASTR</name>
<accession>A0AAU9PK59</accession>
<evidence type="ECO:0000256" key="1">
    <source>
        <dbReference type="SAM" id="MobiDB-lite"/>
    </source>
</evidence>
<keyword evidence="3" id="KW-1185">Reference proteome</keyword>
<dbReference type="Proteomes" id="UP001157418">
    <property type="component" value="Unassembled WGS sequence"/>
</dbReference>
<dbReference type="EMBL" id="CAKMRJ010005634">
    <property type="protein sequence ID" value="CAH1450701.1"/>
    <property type="molecule type" value="Genomic_DNA"/>
</dbReference>
<evidence type="ECO:0000313" key="3">
    <source>
        <dbReference type="Proteomes" id="UP001157418"/>
    </source>
</evidence>
<feature type="region of interest" description="Disordered" evidence="1">
    <location>
        <begin position="72"/>
        <end position="128"/>
    </location>
</feature>
<reference evidence="2 3" key="1">
    <citation type="submission" date="2022-01" db="EMBL/GenBank/DDBJ databases">
        <authorList>
            <person name="Xiong W."/>
            <person name="Schranz E."/>
        </authorList>
    </citation>
    <scope>NUCLEOTIDE SEQUENCE [LARGE SCALE GENOMIC DNA]</scope>
</reference>
<dbReference type="AlphaFoldDB" id="A0AAU9PK59"/>
<dbReference type="PANTHER" id="PTHR38386:SF6">
    <property type="entry name" value="OS05G0426900 PROTEIN"/>
    <property type="match status" value="1"/>
</dbReference>
<organism evidence="2 3">
    <name type="scientific">Lactuca virosa</name>
    <dbReference type="NCBI Taxonomy" id="75947"/>
    <lineage>
        <taxon>Eukaryota</taxon>
        <taxon>Viridiplantae</taxon>
        <taxon>Streptophyta</taxon>
        <taxon>Embryophyta</taxon>
        <taxon>Tracheophyta</taxon>
        <taxon>Spermatophyta</taxon>
        <taxon>Magnoliopsida</taxon>
        <taxon>eudicotyledons</taxon>
        <taxon>Gunneridae</taxon>
        <taxon>Pentapetalae</taxon>
        <taxon>asterids</taxon>
        <taxon>campanulids</taxon>
        <taxon>Asterales</taxon>
        <taxon>Asteraceae</taxon>
        <taxon>Cichorioideae</taxon>
        <taxon>Cichorieae</taxon>
        <taxon>Lactucinae</taxon>
        <taxon>Lactuca</taxon>
    </lineage>
</organism>
<evidence type="ECO:0000313" key="2">
    <source>
        <dbReference type="EMBL" id="CAH1450701.1"/>
    </source>
</evidence>
<protein>
    <submittedName>
        <fullName evidence="2">Uncharacterized protein</fullName>
    </submittedName>
</protein>